<dbReference type="Pfam" id="PF08281">
    <property type="entry name" value="Sigma70_r4_2"/>
    <property type="match status" value="1"/>
</dbReference>
<dbReference type="RefSeq" id="WP_145066517.1">
    <property type="nucleotide sequence ID" value="NZ_CP036287.1"/>
</dbReference>
<dbReference type="PANTHER" id="PTHR43133:SF8">
    <property type="entry name" value="RNA POLYMERASE SIGMA FACTOR HI_1459-RELATED"/>
    <property type="match status" value="1"/>
</dbReference>
<keyword evidence="7" id="KW-1133">Transmembrane helix</keyword>
<dbReference type="EMBL" id="CP036287">
    <property type="protein sequence ID" value="QDU67930.1"/>
    <property type="molecule type" value="Genomic_DNA"/>
</dbReference>
<dbReference type="Proteomes" id="UP000316921">
    <property type="component" value="Chromosome"/>
</dbReference>
<dbReference type="Gene3D" id="1.10.10.10">
    <property type="entry name" value="Winged helix-like DNA-binding domain superfamily/Winged helix DNA-binding domain"/>
    <property type="match status" value="1"/>
</dbReference>
<dbReference type="InterPro" id="IPR013325">
    <property type="entry name" value="RNA_pol_sigma_r2"/>
</dbReference>
<evidence type="ECO:0000256" key="2">
    <source>
        <dbReference type="ARBA" id="ARBA00023015"/>
    </source>
</evidence>
<evidence type="ECO:0000256" key="1">
    <source>
        <dbReference type="ARBA" id="ARBA00010641"/>
    </source>
</evidence>
<dbReference type="GO" id="GO:0016987">
    <property type="term" value="F:sigma factor activity"/>
    <property type="evidence" value="ECO:0007669"/>
    <property type="project" value="UniProtKB-KW"/>
</dbReference>
<evidence type="ECO:0000256" key="4">
    <source>
        <dbReference type="ARBA" id="ARBA00023125"/>
    </source>
</evidence>
<evidence type="ECO:0000256" key="6">
    <source>
        <dbReference type="SAM" id="MobiDB-lite"/>
    </source>
</evidence>
<dbReference type="AlphaFoldDB" id="A0A518BLT1"/>
<evidence type="ECO:0000256" key="7">
    <source>
        <dbReference type="SAM" id="Phobius"/>
    </source>
</evidence>
<evidence type="ECO:0000313" key="10">
    <source>
        <dbReference type="EMBL" id="QDU67930.1"/>
    </source>
</evidence>
<evidence type="ECO:0000259" key="9">
    <source>
        <dbReference type="Pfam" id="PF08281"/>
    </source>
</evidence>
<dbReference type="InterPro" id="IPR013324">
    <property type="entry name" value="RNA_pol_sigma_r3/r4-like"/>
</dbReference>
<dbReference type="Pfam" id="PF04542">
    <property type="entry name" value="Sigma70_r2"/>
    <property type="match status" value="1"/>
</dbReference>
<organism evidence="10 11">
    <name type="scientific">Engelhardtia mirabilis</name>
    <dbReference type="NCBI Taxonomy" id="2528011"/>
    <lineage>
        <taxon>Bacteria</taxon>
        <taxon>Pseudomonadati</taxon>
        <taxon>Planctomycetota</taxon>
        <taxon>Planctomycetia</taxon>
        <taxon>Planctomycetia incertae sedis</taxon>
        <taxon>Engelhardtia</taxon>
    </lineage>
</organism>
<dbReference type="InterPro" id="IPR007627">
    <property type="entry name" value="RNA_pol_sigma70_r2"/>
</dbReference>
<feature type="domain" description="RNA polymerase sigma-70 region 2" evidence="8">
    <location>
        <begin position="11"/>
        <end position="68"/>
    </location>
</feature>
<dbReference type="KEGG" id="pbap:Pla133_30190"/>
<dbReference type="InterPro" id="IPR013249">
    <property type="entry name" value="RNA_pol_sigma70_r4_t2"/>
</dbReference>
<dbReference type="NCBIfam" id="TIGR02937">
    <property type="entry name" value="sigma70-ECF"/>
    <property type="match status" value="1"/>
</dbReference>
<keyword evidence="5" id="KW-0804">Transcription</keyword>
<proteinExistence type="inferred from homology"/>
<evidence type="ECO:0000313" key="11">
    <source>
        <dbReference type="Proteomes" id="UP000316921"/>
    </source>
</evidence>
<dbReference type="PANTHER" id="PTHR43133">
    <property type="entry name" value="RNA POLYMERASE ECF-TYPE SIGMA FACTO"/>
    <property type="match status" value="1"/>
</dbReference>
<dbReference type="SUPFAM" id="SSF88946">
    <property type="entry name" value="Sigma2 domain of RNA polymerase sigma factors"/>
    <property type="match status" value="1"/>
</dbReference>
<keyword evidence="7" id="KW-0812">Transmembrane</keyword>
<evidence type="ECO:0000259" key="8">
    <source>
        <dbReference type="Pfam" id="PF04542"/>
    </source>
</evidence>
<dbReference type="Gene3D" id="1.10.1740.10">
    <property type="match status" value="1"/>
</dbReference>
<feature type="region of interest" description="Disordered" evidence="6">
    <location>
        <begin position="212"/>
        <end position="244"/>
    </location>
</feature>
<dbReference type="GO" id="GO:0006352">
    <property type="term" value="P:DNA-templated transcription initiation"/>
    <property type="evidence" value="ECO:0007669"/>
    <property type="project" value="InterPro"/>
</dbReference>
<dbReference type="GO" id="GO:0003677">
    <property type="term" value="F:DNA binding"/>
    <property type="evidence" value="ECO:0007669"/>
    <property type="project" value="UniProtKB-KW"/>
</dbReference>
<accession>A0A518BLT1</accession>
<sequence>MQDITTALLSERDWLASFAQRLVRDAAAADDLVQETWLKALQHPPARLDRPRGWLATVMRSVLVQTGRADSRRERRERLSAAGEALDDVTVALQRSELEQQVAQAVAELPQDQREAIVLRFREGWSSVRIARELELTDSAVRSRVHRGLEQVRAKLRRSHPEDERAWALALIPLARRAMGTRSLLAGPTLGVALVAAAVLAFVALSAPRGLEPASGGGARPDRLAQAGAPGLASVQADSPTSRTQWLAGPGRMEVRGRLVDDGGQPLAERSLTLYCGRESRHELVTDAAGIFAVVLERPDGAASVDLDLQITDPLLEPWIERWTRDVAECIDLGSLRRPRRGAVRFTFTNGAGHRPARVQGALVQPGRTNVSSPLARPASPPIEWELEAGQGLCRGVEAGSYVLWVRGDADRWTSRELEVELDRITDLGPIVGEAAASAELLTVALIAPDGAPFTRSAVRFTAVAEGWFASQTPRPDAQGQVRLLVDGPGPIDLVASSYSREFASLRVEVRPETPRPIRMQLQPWRALEVEVRDAIGRPVRDAMVSLRPATSERTDWLAGGRYIAQESYQEAWPTSIPGTYAASPLARPFSVAVATRQDPSSSFWSTVAVQAVDDPSQLGSRLVFELPFEVAADFEIEDGPGDEPAAARQPAELGGRVLRPDGSASVDVTVALVDAGAVVDAVNTDVEGRFWLAGDVGPGASLVTLPHRVRPGFERTAEVAITAEDPRFRHALPPADSRGSVELMLPARARLTGRLLGDPSQVERWSLRIDSSLEGGVLADLDVRAELELPLEQDGHFEAAFVPLDETRLLLRRAAEDEADEPLELELQSGEYRDLALDLNLTDRSLRSEAGLDENERLAWVALSANGLRRSGEVRGPLAPGATVLLRDLPGRRMVVARKRQLGEHGWSFLSTTEVELDDQELVQVP</sequence>
<dbReference type="InterPro" id="IPR014284">
    <property type="entry name" value="RNA_pol_sigma-70_dom"/>
</dbReference>
<comment type="similarity">
    <text evidence="1">Belongs to the sigma-70 factor family. ECF subfamily.</text>
</comment>
<feature type="domain" description="RNA polymerase sigma factor 70 region 4 type 2" evidence="9">
    <location>
        <begin position="100"/>
        <end position="151"/>
    </location>
</feature>
<dbReference type="InterPro" id="IPR036388">
    <property type="entry name" value="WH-like_DNA-bd_sf"/>
</dbReference>
<evidence type="ECO:0000256" key="3">
    <source>
        <dbReference type="ARBA" id="ARBA00023082"/>
    </source>
</evidence>
<dbReference type="InterPro" id="IPR039425">
    <property type="entry name" value="RNA_pol_sigma-70-like"/>
</dbReference>
<keyword evidence="2" id="KW-0805">Transcription regulation</keyword>
<keyword evidence="3" id="KW-0731">Sigma factor</keyword>
<keyword evidence="11" id="KW-1185">Reference proteome</keyword>
<protein>
    <submittedName>
        <fullName evidence="10">ECF RNA polymerase sigma factor SigL</fullName>
    </submittedName>
</protein>
<evidence type="ECO:0000256" key="5">
    <source>
        <dbReference type="ARBA" id="ARBA00023163"/>
    </source>
</evidence>
<feature type="transmembrane region" description="Helical" evidence="7">
    <location>
        <begin position="184"/>
        <end position="205"/>
    </location>
</feature>
<dbReference type="SUPFAM" id="SSF88659">
    <property type="entry name" value="Sigma3 and sigma4 domains of RNA polymerase sigma factors"/>
    <property type="match status" value="1"/>
</dbReference>
<keyword evidence="7" id="KW-0472">Membrane</keyword>
<dbReference type="CDD" id="cd06171">
    <property type="entry name" value="Sigma70_r4"/>
    <property type="match status" value="1"/>
</dbReference>
<reference evidence="10 11" key="1">
    <citation type="submission" date="2019-02" db="EMBL/GenBank/DDBJ databases">
        <title>Deep-cultivation of Planctomycetes and their phenomic and genomic characterization uncovers novel biology.</title>
        <authorList>
            <person name="Wiegand S."/>
            <person name="Jogler M."/>
            <person name="Boedeker C."/>
            <person name="Pinto D."/>
            <person name="Vollmers J."/>
            <person name="Rivas-Marin E."/>
            <person name="Kohn T."/>
            <person name="Peeters S.H."/>
            <person name="Heuer A."/>
            <person name="Rast P."/>
            <person name="Oberbeckmann S."/>
            <person name="Bunk B."/>
            <person name="Jeske O."/>
            <person name="Meyerdierks A."/>
            <person name="Storesund J.E."/>
            <person name="Kallscheuer N."/>
            <person name="Luecker S."/>
            <person name="Lage O.M."/>
            <person name="Pohl T."/>
            <person name="Merkel B.J."/>
            <person name="Hornburger P."/>
            <person name="Mueller R.-W."/>
            <person name="Bruemmer F."/>
            <person name="Labrenz M."/>
            <person name="Spormann A.M."/>
            <person name="Op den Camp H."/>
            <person name="Overmann J."/>
            <person name="Amann R."/>
            <person name="Jetten M.S.M."/>
            <person name="Mascher T."/>
            <person name="Medema M.H."/>
            <person name="Devos D.P."/>
            <person name="Kaster A.-K."/>
            <person name="Ovreas L."/>
            <person name="Rohde M."/>
            <person name="Galperin M.Y."/>
            <person name="Jogler C."/>
        </authorList>
    </citation>
    <scope>NUCLEOTIDE SEQUENCE [LARGE SCALE GENOMIC DNA]</scope>
    <source>
        <strain evidence="10 11">Pla133</strain>
    </source>
</reference>
<keyword evidence="4" id="KW-0238">DNA-binding</keyword>
<name>A0A518BLT1_9BACT</name>
<gene>
    <name evidence="10" type="primary">sigL_6</name>
    <name evidence="10" type="ORF">Pla133_30190</name>
</gene>